<evidence type="ECO:0000313" key="2">
    <source>
        <dbReference type="Proteomes" id="UP001341840"/>
    </source>
</evidence>
<proteinExistence type="predicted"/>
<comment type="caution">
    <text evidence="1">The sequence shown here is derived from an EMBL/GenBank/DDBJ whole genome shotgun (WGS) entry which is preliminary data.</text>
</comment>
<evidence type="ECO:0000313" key="1">
    <source>
        <dbReference type="EMBL" id="MED6222664.1"/>
    </source>
</evidence>
<protein>
    <submittedName>
        <fullName evidence="1">Uncharacterized protein</fullName>
    </submittedName>
</protein>
<dbReference type="EMBL" id="JASCZI010272539">
    <property type="protein sequence ID" value="MED6222664.1"/>
    <property type="molecule type" value="Genomic_DNA"/>
</dbReference>
<organism evidence="1 2">
    <name type="scientific">Stylosanthes scabra</name>
    <dbReference type="NCBI Taxonomy" id="79078"/>
    <lineage>
        <taxon>Eukaryota</taxon>
        <taxon>Viridiplantae</taxon>
        <taxon>Streptophyta</taxon>
        <taxon>Embryophyta</taxon>
        <taxon>Tracheophyta</taxon>
        <taxon>Spermatophyta</taxon>
        <taxon>Magnoliopsida</taxon>
        <taxon>eudicotyledons</taxon>
        <taxon>Gunneridae</taxon>
        <taxon>Pentapetalae</taxon>
        <taxon>rosids</taxon>
        <taxon>fabids</taxon>
        <taxon>Fabales</taxon>
        <taxon>Fabaceae</taxon>
        <taxon>Papilionoideae</taxon>
        <taxon>50 kb inversion clade</taxon>
        <taxon>dalbergioids sensu lato</taxon>
        <taxon>Dalbergieae</taxon>
        <taxon>Pterocarpus clade</taxon>
        <taxon>Stylosanthes</taxon>
    </lineage>
</organism>
<accession>A0ABU6ZL13</accession>
<keyword evidence="2" id="KW-1185">Reference proteome</keyword>
<gene>
    <name evidence="1" type="ORF">PIB30_066479</name>
</gene>
<dbReference type="Proteomes" id="UP001341840">
    <property type="component" value="Unassembled WGS sequence"/>
</dbReference>
<name>A0ABU6ZL13_9FABA</name>
<reference evidence="1 2" key="1">
    <citation type="journal article" date="2023" name="Plants (Basel)">
        <title>Bridging the Gap: Combining Genomics and Transcriptomics Approaches to Understand Stylosanthes scabra, an Orphan Legume from the Brazilian Caatinga.</title>
        <authorList>
            <person name="Ferreira-Neto J.R.C."/>
            <person name="da Silva M.D."/>
            <person name="Binneck E."/>
            <person name="de Melo N.F."/>
            <person name="da Silva R.H."/>
            <person name="de Melo A.L.T.M."/>
            <person name="Pandolfi V."/>
            <person name="Bustamante F.O."/>
            <person name="Brasileiro-Vidal A.C."/>
            <person name="Benko-Iseppon A.M."/>
        </authorList>
    </citation>
    <scope>NUCLEOTIDE SEQUENCE [LARGE SCALE GENOMIC DNA]</scope>
    <source>
        <tissue evidence="1">Leaves</tissue>
    </source>
</reference>
<sequence>MNLCEGHRDPSGLFLWRLRVISLYLVWEIRTYDSGDRGQGKGDRGRGWRGSGWVLDSTYHIHSSDPHTFPVRGSTCHEDDSHTFPVGIRYARVRPRSLGSFRITISGLCPSSAWHRITRSIFGGTVESGDTSSRIMSLGGAAMRLREIMNEIRNKRAPPHGRYRMTSLTGWWSFGDKRTTKS</sequence>